<proteinExistence type="predicted"/>
<keyword evidence="2" id="KW-1185">Reference proteome</keyword>
<dbReference type="RefSeq" id="WP_134247438.1">
    <property type="nucleotide sequence ID" value="NZ_SNQI01000002.1"/>
</dbReference>
<organism evidence="1 2">
    <name type="scientific">Gramella jeungdoensis</name>
    <dbReference type="NCBI Taxonomy" id="708091"/>
    <lineage>
        <taxon>Bacteria</taxon>
        <taxon>Pseudomonadati</taxon>
        <taxon>Bacteroidota</taxon>
        <taxon>Flavobacteriia</taxon>
        <taxon>Flavobacteriales</taxon>
        <taxon>Flavobacteriaceae</taxon>
        <taxon>Christiangramia</taxon>
    </lineage>
</organism>
<comment type="caution">
    <text evidence="1">The sequence shown here is derived from an EMBL/GenBank/DDBJ whole genome shotgun (WGS) entry which is preliminary data.</text>
</comment>
<dbReference type="EMBL" id="SNQI01000002">
    <property type="protein sequence ID" value="TEW75068.1"/>
    <property type="molecule type" value="Genomic_DNA"/>
</dbReference>
<sequence length="107" mass="12732">MALKDRMIKIINENCGKEKLINVLDKYSKLVSREHSQNYSVLILTISLLENFNMEYETVNRRNSYLEYLNSLKSTNEIFKNDVLEMVIELIQYNLNYTSNIRYLQPS</sequence>
<evidence type="ECO:0000313" key="1">
    <source>
        <dbReference type="EMBL" id="TEW75068.1"/>
    </source>
</evidence>
<evidence type="ECO:0000313" key="2">
    <source>
        <dbReference type="Proteomes" id="UP000298517"/>
    </source>
</evidence>
<name>A0A4Y8AT96_9FLAO</name>
<accession>A0A4Y8AT96</accession>
<reference evidence="1 2" key="1">
    <citation type="journal article" date="2011" name="J. Microbiol.">
        <title>Gramella jeungdoensis sp. nov., isolated from a solar saltern in Korea.</title>
        <authorList>
            <person name="Joung Y."/>
            <person name="Kim H."/>
            <person name="Jang T."/>
            <person name="Ahn T.S."/>
            <person name="Joh K."/>
        </authorList>
    </citation>
    <scope>NUCLEOTIDE SEQUENCE [LARGE SCALE GENOMIC DNA]</scope>
    <source>
        <strain evidence="1 2">KCTC 23123</strain>
    </source>
</reference>
<protein>
    <submittedName>
        <fullName evidence="1">Uncharacterized protein</fullName>
    </submittedName>
</protein>
<dbReference type="Proteomes" id="UP000298517">
    <property type="component" value="Unassembled WGS sequence"/>
</dbReference>
<gene>
    <name evidence="1" type="ORF">E2488_05965</name>
</gene>
<dbReference type="AlphaFoldDB" id="A0A4Y8AT96"/>